<dbReference type="InterPro" id="IPR019734">
    <property type="entry name" value="TPR_rpt"/>
</dbReference>
<evidence type="ECO:0000256" key="1">
    <source>
        <dbReference type="PROSITE-ProRule" id="PRU00339"/>
    </source>
</evidence>
<evidence type="ECO:0000256" key="2">
    <source>
        <dbReference type="SAM" id="MobiDB-lite"/>
    </source>
</evidence>
<evidence type="ECO:0000313" key="3">
    <source>
        <dbReference type="EMBL" id="KAJ6839410.1"/>
    </source>
</evidence>
<dbReference type="InterPro" id="IPR011990">
    <property type="entry name" value="TPR-like_helical_dom_sf"/>
</dbReference>
<proteinExistence type="predicted"/>
<dbReference type="AlphaFoldDB" id="A0AAX6HEA9"/>
<dbReference type="SMART" id="SM00028">
    <property type="entry name" value="TPR"/>
    <property type="match status" value="4"/>
</dbReference>
<evidence type="ECO:0000313" key="4">
    <source>
        <dbReference type="Proteomes" id="UP001140949"/>
    </source>
</evidence>
<organism evidence="3 4">
    <name type="scientific">Iris pallida</name>
    <name type="common">Sweet iris</name>
    <dbReference type="NCBI Taxonomy" id="29817"/>
    <lineage>
        <taxon>Eukaryota</taxon>
        <taxon>Viridiplantae</taxon>
        <taxon>Streptophyta</taxon>
        <taxon>Embryophyta</taxon>
        <taxon>Tracheophyta</taxon>
        <taxon>Spermatophyta</taxon>
        <taxon>Magnoliopsida</taxon>
        <taxon>Liliopsida</taxon>
        <taxon>Asparagales</taxon>
        <taxon>Iridaceae</taxon>
        <taxon>Iridoideae</taxon>
        <taxon>Irideae</taxon>
        <taxon>Iris</taxon>
    </lineage>
</organism>
<dbReference type="Gene3D" id="1.25.40.10">
    <property type="entry name" value="Tetratricopeptide repeat domain"/>
    <property type="match status" value="2"/>
</dbReference>
<protein>
    <submittedName>
        <fullName evidence="3">Protein SLOW GREEN 1, chloroplastic</fullName>
    </submittedName>
</protein>
<dbReference type="EMBL" id="JANAVB010009999">
    <property type="protein sequence ID" value="KAJ6839410.1"/>
    <property type="molecule type" value="Genomic_DNA"/>
</dbReference>
<keyword evidence="1" id="KW-0802">TPR repeat</keyword>
<sequence length="287" mass="32008">MDSLTISSLSPFRPLVPPSPNSRATARVRACSSSNPNPAAKPLRTAATGCLLLTALLSGKLYAPSPAIADPVQQLDVEPESISNPIELSSETIDSLRTLLYQKLNDGEDSAALVLLDRLLLLQPAEPEWKFLAARLHNEMGDTESSRRIYEEILAADPLSFEALFENAVLMDRCGEHAAALQRLELALEAADSEKSARDVKLILAQVKFLQKDVEEALEIYEELVREDPKDYRPWFCQGVIYSLTERNKEAREKFAKYKELVPKKFEVDAYLQSPLSRTKLFGTEDS</sequence>
<dbReference type="Proteomes" id="UP001140949">
    <property type="component" value="Unassembled WGS sequence"/>
</dbReference>
<dbReference type="Pfam" id="PF13432">
    <property type="entry name" value="TPR_16"/>
    <property type="match status" value="1"/>
</dbReference>
<feature type="region of interest" description="Disordered" evidence="2">
    <location>
        <begin position="1"/>
        <end position="23"/>
    </location>
</feature>
<feature type="compositionally biased region" description="Polar residues" evidence="2">
    <location>
        <begin position="1"/>
        <end position="10"/>
    </location>
</feature>
<name>A0AAX6HEA9_IRIPA</name>
<comment type="caution">
    <text evidence="3">The sequence shown here is derived from an EMBL/GenBank/DDBJ whole genome shotgun (WGS) entry which is preliminary data.</text>
</comment>
<dbReference type="PANTHER" id="PTHR36350">
    <property type="entry name" value="TRANSMEMBRANE PROTEIN"/>
    <property type="match status" value="1"/>
</dbReference>
<dbReference type="SUPFAM" id="SSF48452">
    <property type="entry name" value="TPR-like"/>
    <property type="match status" value="1"/>
</dbReference>
<keyword evidence="4" id="KW-1185">Reference proteome</keyword>
<gene>
    <name evidence="3" type="ORF">M6B38_314730</name>
</gene>
<dbReference type="PROSITE" id="PS50005">
    <property type="entry name" value="TPR"/>
    <property type="match status" value="1"/>
</dbReference>
<dbReference type="PANTHER" id="PTHR36350:SF3">
    <property type="entry name" value="TRANSMEMBRANE PROTEIN"/>
    <property type="match status" value="1"/>
</dbReference>
<feature type="repeat" description="TPR" evidence="1">
    <location>
        <begin position="198"/>
        <end position="231"/>
    </location>
</feature>
<accession>A0AAX6HEA9</accession>
<reference evidence="3" key="2">
    <citation type="submission" date="2023-04" db="EMBL/GenBank/DDBJ databases">
        <authorList>
            <person name="Bruccoleri R.E."/>
            <person name="Oakeley E.J."/>
            <person name="Faust A.-M."/>
            <person name="Dessus-Babus S."/>
            <person name="Altorfer M."/>
            <person name="Burckhardt D."/>
            <person name="Oertli M."/>
            <person name="Naumann U."/>
            <person name="Petersen F."/>
            <person name="Wong J."/>
        </authorList>
    </citation>
    <scope>NUCLEOTIDE SEQUENCE</scope>
    <source>
        <strain evidence="3">GSM-AAB239-AS_SAM_17_03QT</strain>
        <tissue evidence="3">Leaf</tissue>
    </source>
</reference>
<reference evidence="3" key="1">
    <citation type="journal article" date="2023" name="GigaByte">
        <title>Genome assembly of the bearded iris, Iris pallida Lam.</title>
        <authorList>
            <person name="Bruccoleri R.E."/>
            <person name="Oakeley E.J."/>
            <person name="Faust A.M.E."/>
            <person name="Altorfer M."/>
            <person name="Dessus-Babus S."/>
            <person name="Burckhardt D."/>
            <person name="Oertli M."/>
            <person name="Naumann U."/>
            <person name="Petersen F."/>
            <person name="Wong J."/>
        </authorList>
    </citation>
    <scope>NUCLEOTIDE SEQUENCE</scope>
    <source>
        <strain evidence="3">GSM-AAB239-AS_SAM_17_03QT</strain>
    </source>
</reference>